<dbReference type="AlphaFoldDB" id="A0A177USM2"/>
<gene>
    <name evidence="3" type="ORF">A4X03_0g3453</name>
    <name evidence="2" type="ORF">JKIAZH3_G1319</name>
</gene>
<dbReference type="Proteomes" id="UP000077671">
    <property type="component" value="Unassembled WGS sequence"/>
</dbReference>
<reference evidence="2" key="3">
    <citation type="submission" date="2020-10" db="EMBL/GenBank/DDBJ databases">
        <authorList>
            <person name="Sedaghatjoo S."/>
        </authorList>
    </citation>
    <scope>NUCLEOTIDE SEQUENCE</scope>
    <source>
        <strain evidence="2">AZH3</strain>
    </source>
</reference>
<keyword evidence="5" id="KW-1185">Reference proteome</keyword>
<name>A0A177USM2_9BASI</name>
<dbReference type="Proteomes" id="UP000836402">
    <property type="component" value="Unassembled WGS sequence"/>
</dbReference>
<dbReference type="EMBL" id="LWDD02000399">
    <property type="protein sequence ID" value="KAE8261205.1"/>
    <property type="molecule type" value="Genomic_DNA"/>
</dbReference>
<dbReference type="EMBL" id="CAJHJG010006766">
    <property type="protein sequence ID" value="CAD6959374.1"/>
    <property type="molecule type" value="Genomic_DNA"/>
</dbReference>
<evidence type="ECO:0000313" key="3">
    <source>
        <dbReference type="EMBL" id="KAE8261205.1"/>
    </source>
</evidence>
<feature type="compositionally biased region" description="Acidic residues" evidence="1">
    <location>
        <begin position="207"/>
        <end position="226"/>
    </location>
</feature>
<feature type="region of interest" description="Disordered" evidence="1">
    <location>
        <begin position="205"/>
        <end position="245"/>
    </location>
</feature>
<evidence type="ECO:0008006" key="6">
    <source>
        <dbReference type="Google" id="ProtNLM"/>
    </source>
</evidence>
<comment type="caution">
    <text evidence="3">The sequence shown here is derived from an EMBL/GenBank/DDBJ whole genome shotgun (WGS) entry which is preliminary data.</text>
</comment>
<accession>A0A177USM2</accession>
<reference evidence="3" key="1">
    <citation type="submission" date="2016-04" db="EMBL/GenBank/DDBJ databases">
        <authorList>
            <person name="Nguyen H.D."/>
            <person name="Kesanakurti P."/>
            <person name="Cullis J."/>
            <person name="Levesque C.A."/>
            <person name="Hambleton S."/>
        </authorList>
    </citation>
    <scope>NUCLEOTIDE SEQUENCE</scope>
    <source>
        <strain evidence="3">DAOMC 238032</strain>
    </source>
</reference>
<protein>
    <recommendedName>
        <fullName evidence="6">CCD97-like C-terminal domain-containing protein</fullName>
    </recommendedName>
</protein>
<sequence>MNDVDVDRVVNWLAHASSSASLTPDTARSELRSALLAAPFDFLSGHLHQLPPTLLALIPLSPAERGANRTITSRRRVYARRSAPEELTGSGSKVRLAGLWARYSEGKSSVRQVEEERERRLRRRQRDEARRHAADQSERSSLPSGGRGSSSLAVTFEGEGDPTDLVGLAEARHPSLGDYLEGADDPRAAAAESAVSHLDDVHAEDIAQQDEEEEEEEEEEDEDAESDASPTDAENARAPPSSTGNIAISAFERHALSLFVAGTDETLPRAFYDTVDFDEQWDAVDDDDGGNEGAFGQTTNAPTGRQARAGTMRAITSEDAYFLEDDEGEE</sequence>
<evidence type="ECO:0000313" key="5">
    <source>
        <dbReference type="Proteomes" id="UP000836402"/>
    </source>
</evidence>
<feature type="region of interest" description="Disordered" evidence="1">
    <location>
        <begin position="107"/>
        <end position="165"/>
    </location>
</feature>
<evidence type="ECO:0000256" key="1">
    <source>
        <dbReference type="SAM" id="MobiDB-lite"/>
    </source>
</evidence>
<proteinExistence type="predicted"/>
<feature type="compositionally biased region" description="Basic and acidic residues" evidence="1">
    <location>
        <begin position="112"/>
        <end position="138"/>
    </location>
</feature>
<evidence type="ECO:0000313" key="2">
    <source>
        <dbReference type="EMBL" id="CAD6959374.1"/>
    </source>
</evidence>
<organism evidence="3 4">
    <name type="scientific">Tilletia caries</name>
    <name type="common">wheat bunt fungus</name>
    <dbReference type="NCBI Taxonomy" id="13290"/>
    <lineage>
        <taxon>Eukaryota</taxon>
        <taxon>Fungi</taxon>
        <taxon>Dikarya</taxon>
        <taxon>Basidiomycota</taxon>
        <taxon>Ustilaginomycotina</taxon>
        <taxon>Exobasidiomycetes</taxon>
        <taxon>Tilletiales</taxon>
        <taxon>Tilletiaceae</taxon>
        <taxon>Tilletia</taxon>
    </lineage>
</organism>
<evidence type="ECO:0000313" key="4">
    <source>
        <dbReference type="Proteomes" id="UP000077671"/>
    </source>
</evidence>
<feature type="compositionally biased region" description="Low complexity" evidence="1">
    <location>
        <begin position="139"/>
        <end position="152"/>
    </location>
</feature>
<feature type="region of interest" description="Disordered" evidence="1">
    <location>
        <begin position="282"/>
        <end position="310"/>
    </location>
</feature>
<reference evidence="3" key="2">
    <citation type="journal article" date="2019" name="IMA Fungus">
        <title>Genome sequencing and comparison of five Tilletia species to identify candidate genes for the detection of regulated species infecting wheat.</title>
        <authorList>
            <person name="Nguyen H.D.T."/>
            <person name="Sultana T."/>
            <person name="Kesanakurti P."/>
            <person name="Hambleton S."/>
        </authorList>
    </citation>
    <scope>NUCLEOTIDE SEQUENCE</scope>
    <source>
        <strain evidence="3">DAOMC 238032</strain>
    </source>
</reference>